<dbReference type="Gene3D" id="3.30.470.30">
    <property type="entry name" value="DNA ligase/mRNA capping enzyme"/>
    <property type="match status" value="2"/>
</dbReference>
<accession>K4EQU4</accession>
<feature type="domain" description="ATP-dependent DNA ligase family profile" evidence="6">
    <location>
        <begin position="273"/>
        <end position="396"/>
    </location>
</feature>
<evidence type="ECO:0000256" key="4">
    <source>
        <dbReference type="ARBA" id="ARBA00022618"/>
    </source>
</evidence>
<dbReference type="SUPFAM" id="SSF56091">
    <property type="entry name" value="DNA ligase/mRNA capping enzyme, catalytic domain"/>
    <property type="match status" value="1"/>
</dbReference>
<dbReference type="GO" id="GO:0005524">
    <property type="term" value="F:ATP binding"/>
    <property type="evidence" value="ECO:0007669"/>
    <property type="project" value="InterPro"/>
</dbReference>
<dbReference type="GO" id="GO:0006281">
    <property type="term" value="P:DNA repair"/>
    <property type="evidence" value="ECO:0007669"/>
    <property type="project" value="InterPro"/>
</dbReference>
<keyword evidence="3 7" id="KW-0436">Ligase</keyword>
<dbReference type="GeneID" id="13842638"/>
<sequence length="534" mass="62585">MLFFEFADVFEQVLVSTSLNEITSIIESLHISSGIDLDELQMWFYLFSTMSQKFKLNDKHLLTVFCKIHEPHIDRKNLQEEFKRCGVAKTCGSVAKIDDNSPSLTLVEVYKFLETLLLLPTKSSVLLKHFKEILPKCDLKSLNCIINLIRNTNKTNKSVVKKRNLYLFKLVFAKKTDENIDCVINCVPGKPIEPMLAQPCKSFDVINFKTLCLEIKHDGERTQIHKFNNTVSCYKRNLNINYKCQKLIPLINHVLRDTDSVILDCELVSASTIVVFDVIYHDGNCLIQKSLRERKGILAHIMRDSNIQMYMIESFVCDNKNDAVKWMKSLILNTDIEGIVVKCWDGAYEPKKKKWLKIKKCYFENVCSADLVVVGGWKVRNSCNKRIIIYLVAAPFYDYHNKKWMFLPVSKVKLAKYNLEKYMEPYNDQDWLYIDDYLMSIKKIPNMVAKDPFSMPVWEMEGDFIRNNRTWTYGEFKSNYVSIRLPRFIRVRHDKNFESANRLMDLKLLCDVTRYDELNDWYLRNNIKNTVAPV</sequence>
<organism evidence="7 8">
    <name type="scientific">Epinotia aporema granulovirus</name>
    <dbReference type="NCBI Taxonomy" id="166056"/>
    <lineage>
        <taxon>Viruses</taxon>
        <taxon>Viruses incertae sedis</taxon>
        <taxon>Naldaviricetes</taxon>
        <taxon>Lefavirales</taxon>
        <taxon>Baculoviridae</taxon>
        <taxon>Betabaculovirus</taxon>
        <taxon>Betabaculovirus epaporemae</taxon>
    </lineage>
</organism>
<dbReference type="KEGG" id="vg:13842638"/>
<dbReference type="InterPro" id="IPR012310">
    <property type="entry name" value="DNA_ligase_ATP-dep_cent"/>
</dbReference>
<dbReference type="RefSeq" id="YP_006908623.1">
    <property type="nucleotide sequence ID" value="NC_018875.1"/>
</dbReference>
<dbReference type="InterPro" id="IPR012340">
    <property type="entry name" value="NA-bd_OB-fold"/>
</dbReference>
<dbReference type="Proteomes" id="UP000201571">
    <property type="component" value="Segment"/>
</dbReference>
<proteinExistence type="inferred from homology"/>
<dbReference type="GO" id="GO:0003910">
    <property type="term" value="F:DNA ligase (ATP) activity"/>
    <property type="evidence" value="ECO:0007669"/>
    <property type="project" value="InterPro"/>
</dbReference>
<keyword evidence="8" id="KW-1185">Reference proteome</keyword>
<dbReference type="PANTHER" id="PTHR45674">
    <property type="entry name" value="DNA LIGASE 1/3 FAMILY MEMBER"/>
    <property type="match status" value="1"/>
</dbReference>
<evidence type="ECO:0000313" key="7">
    <source>
        <dbReference type="EMBL" id="AER41541.1"/>
    </source>
</evidence>
<evidence type="ECO:0000256" key="3">
    <source>
        <dbReference type="ARBA" id="ARBA00022598"/>
    </source>
</evidence>
<keyword evidence="5" id="KW-0131">Cell cycle</keyword>
<dbReference type="InterPro" id="IPR016059">
    <property type="entry name" value="DNA_ligase_ATP-dep_CS"/>
</dbReference>
<dbReference type="PROSITE" id="PS00333">
    <property type="entry name" value="DNA_LIGASE_A2"/>
    <property type="match status" value="1"/>
</dbReference>
<dbReference type="OrthoDB" id="3365at10239"/>
<dbReference type="PANTHER" id="PTHR45674:SF9">
    <property type="entry name" value="DNA LIGASE 3"/>
    <property type="match status" value="1"/>
</dbReference>
<comment type="similarity">
    <text evidence="1">Belongs to the ATP-dependent DNA ligase family.</text>
</comment>
<dbReference type="Gene3D" id="2.40.50.140">
    <property type="entry name" value="Nucleic acid-binding proteins"/>
    <property type="match status" value="1"/>
</dbReference>
<name>K4EQU4_9BBAC</name>
<dbReference type="GO" id="GO:0051301">
    <property type="term" value="P:cell division"/>
    <property type="evidence" value="ECO:0007669"/>
    <property type="project" value="UniProtKB-KW"/>
</dbReference>
<keyword evidence="4" id="KW-0132">Cell division</keyword>
<protein>
    <recommendedName>
        <fullName evidence="2">DNA ligase</fullName>
    </recommendedName>
</protein>
<evidence type="ECO:0000256" key="1">
    <source>
        <dbReference type="ARBA" id="ARBA00007572"/>
    </source>
</evidence>
<dbReference type="Pfam" id="PF01068">
    <property type="entry name" value="DNA_ligase_A_M"/>
    <property type="match status" value="2"/>
</dbReference>
<evidence type="ECO:0000256" key="2">
    <source>
        <dbReference type="ARBA" id="ARBA00013308"/>
    </source>
</evidence>
<dbReference type="SUPFAM" id="SSF50249">
    <property type="entry name" value="Nucleic acid-binding proteins"/>
    <property type="match status" value="1"/>
</dbReference>
<dbReference type="GO" id="GO:0006273">
    <property type="term" value="P:lagging strand elongation"/>
    <property type="evidence" value="ECO:0007669"/>
    <property type="project" value="TreeGrafter"/>
</dbReference>
<dbReference type="GO" id="GO:0003677">
    <property type="term" value="F:DNA binding"/>
    <property type="evidence" value="ECO:0007669"/>
    <property type="project" value="InterPro"/>
</dbReference>
<evidence type="ECO:0000313" key="8">
    <source>
        <dbReference type="Proteomes" id="UP000201571"/>
    </source>
</evidence>
<reference evidence="7 8" key="1">
    <citation type="journal article" date="2012" name="BMC Genomics">
        <title>Genome of Epinotia aporema granulovirus (EpapGV), a polyorganotropic fast killing betabaculovirus with a novel thymidylate kinase gene.</title>
        <authorList>
            <person name="Ferrelli M.L."/>
            <person name="Salvador R."/>
            <person name="Biedma M.E."/>
            <person name="Berretta M.F."/>
            <person name="Haase S."/>
            <person name="Sciocco-Cap A."/>
            <person name="Ghiringhelli P.D."/>
            <person name="Romanowski V."/>
        </authorList>
    </citation>
    <scope>NUCLEOTIDE SEQUENCE [LARGE SCALE GENOMIC DNA]</scope>
</reference>
<dbReference type="EMBL" id="JN408834">
    <property type="protein sequence ID" value="AER41541.1"/>
    <property type="molecule type" value="Genomic_DNA"/>
</dbReference>
<evidence type="ECO:0000259" key="6">
    <source>
        <dbReference type="PROSITE" id="PS50160"/>
    </source>
</evidence>
<dbReference type="InterPro" id="IPR050191">
    <property type="entry name" value="ATP-dep_DNA_ligase"/>
</dbReference>
<dbReference type="GO" id="GO:0006310">
    <property type="term" value="P:DNA recombination"/>
    <property type="evidence" value="ECO:0007669"/>
    <property type="project" value="InterPro"/>
</dbReference>
<evidence type="ECO:0000256" key="5">
    <source>
        <dbReference type="ARBA" id="ARBA00023306"/>
    </source>
</evidence>
<dbReference type="PROSITE" id="PS50160">
    <property type="entry name" value="DNA_LIGASE_A3"/>
    <property type="match status" value="1"/>
</dbReference>